<dbReference type="SUPFAM" id="SSF54593">
    <property type="entry name" value="Glyoxalase/Bleomycin resistance protein/Dihydroxybiphenyl dioxygenase"/>
    <property type="match status" value="1"/>
</dbReference>
<organism evidence="2 3">
    <name type="scientific">Micromonospora saelicesensis</name>
    <dbReference type="NCBI Taxonomy" id="285676"/>
    <lineage>
        <taxon>Bacteria</taxon>
        <taxon>Bacillati</taxon>
        <taxon>Actinomycetota</taxon>
        <taxon>Actinomycetes</taxon>
        <taxon>Micromonosporales</taxon>
        <taxon>Micromonosporaceae</taxon>
        <taxon>Micromonospora</taxon>
    </lineage>
</organism>
<name>A0A1C4ZA97_9ACTN</name>
<evidence type="ECO:0000313" key="3">
    <source>
        <dbReference type="Proteomes" id="UP000198864"/>
    </source>
</evidence>
<protein>
    <submittedName>
        <fullName evidence="2">Glyoxalase-like domain-containing protein</fullName>
    </submittedName>
</protein>
<dbReference type="STRING" id="285676.GA0070561_5149"/>
<dbReference type="InterPro" id="IPR004360">
    <property type="entry name" value="Glyas_Fos-R_dOase_dom"/>
</dbReference>
<proteinExistence type="predicted"/>
<dbReference type="PROSITE" id="PS51819">
    <property type="entry name" value="VOC"/>
    <property type="match status" value="1"/>
</dbReference>
<sequence length="150" mass="16191">MTVSDSAPRFVEHLPEWFMPLSTYHLRASVAVSDIRKAVAFYEGVLGLRALRSGPSATIADGSRVYGSGGGPALNVYQSVTAGKTSATVATWYVEDLDQIVDELASSGVEFVRYEQFEHDDRGITARAGGGRIAWFQDPDGNTFALEADV</sequence>
<dbReference type="InterPro" id="IPR029068">
    <property type="entry name" value="Glyas_Bleomycin-R_OHBP_Dase"/>
</dbReference>
<dbReference type="Proteomes" id="UP000198864">
    <property type="component" value="Unassembled WGS sequence"/>
</dbReference>
<dbReference type="InterPro" id="IPR037523">
    <property type="entry name" value="VOC_core"/>
</dbReference>
<reference evidence="2 3" key="1">
    <citation type="submission" date="2016-06" db="EMBL/GenBank/DDBJ databases">
        <authorList>
            <person name="Kjaerup R.B."/>
            <person name="Dalgaard T.S."/>
            <person name="Juul-Madsen H.R."/>
        </authorList>
    </citation>
    <scope>NUCLEOTIDE SEQUENCE [LARGE SCALE GENOMIC DNA]</scope>
    <source>
        <strain evidence="2 3">DSM 44871</strain>
    </source>
</reference>
<dbReference type="AlphaFoldDB" id="A0A1C4ZA97"/>
<dbReference type="EMBL" id="FMCR01000005">
    <property type="protein sequence ID" value="SCF29922.1"/>
    <property type="molecule type" value="Genomic_DNA"/>
</dbReference>
<gene>
    <name evidence="2" type="ORF">GA0070561_5149</name>
</gene>
<dbReference type="Gene3D" id="3.10.180.10">
    <property type="entry name" value="2,3-Dihydroxybiphenyl 1,2-Dioxygenase, domain 1"/>
    <property type="match status" value="1"/>
</dbReference>
<dbReference type="CDD" id="cd06587">
    <property type="entry name" value="VOC"/>
    <property type="match status" value="1"/>
</dbReference>
<feature type="domain" description="VOC" evidence="1">
    <location>
        <begin position="22"/>
        <end position="149"/>
    </location>
</feature>
<evidence type="ECO:0000259" key="1">
    <source>
        <dbReference type="PROSITE" id="PS51819"/>
    </source>
</evidence>
<accession>A0A1C4ZA97</accession>
<evidence type="ECO:0000313" key="2">
    <source>
        <dbReference type="EMBL" id="SCF29922.1"/>
    </source>
</evidence>
<dbReference type="Pfam" id="PF00903">
    <property type="entry name" value="Glyoxalase"/>
    <property type="match status" value="1"/>
</dbReference>